<accession>A0ABQ5BVE0</accession>
<proteinExistence type="predicted"/>
<gene>
    <name evidence="1" type="ORF">Tco_0877521</name>
</gene>
<dbReference type="Proteomes" id="UP001151760">
    <property type="component" value="Unassembled WGS sequence"/>
</dbReference>
<dbReference type="EMBL" id="BQNB010013668">
    <property type="protein sequence ID" value="GJT18815.1"/>
    <property type="molecule type" value="Genomic_DNA"/>
</dbReference>
<organism evidence="1 2">
    <name type="scientific">Tanacetum coccineum</name>
    <dbReference type="NCBI Taxonomy" id="301880"/>
    <lineage>
        <taxon>Eukaryota</taxon>
        <taxon>Viridiplantae</taxon>
        <taxon>Streptophyta</taxon>
        <taxon>Embryophyta</taxon>
        <taxon>Tracheophyta</taxon>
        <taxon>Spermatophyta</taxon>
        <taxon>Magnoliopsida</taxon>
        <taxon>eudicotyledons</taxon>
        <taxon>Gunneridae</taxon>
        <taxon>Pentapetalae</taxon>
        <taxon>asterids</taxon>
        <taxon>campanulids</taxon>
        <taxon>Asterales</taxon>
        <taxon>Asteraceae</taxon>
        <taxon>Asteroideae</taxon>
        <taxon>Anthemideae</taxon>
        <taxon>Anthemidinae</taxon>
        <taxon>Tanacetum</taxon>
    </lineage>
</organism>
<keyword evidence="2" id="KW-1185">Reference proteome</keyword>
<protein>
    <submittedName>
        <fullName evidence="1">Uncharacterized protein</fullName>
    </submittedName>
</protein>
<name>A0ABQ5BVE0_9ASTR</name>
<reference evidence="1" key="2">
    <citation type="submission" date="2022-01" db="EMBL/GenBank/DDBJ databases">
        <authorList>
            <person name="Yamashiro T."/>
            <person name="Shiraishi A."/>
            <person name="Satake H."/>
            <person name="Nakayama K."/>
        </authorList>
    </citation>
    <scope>NUCLEOTIDE SEQUENCE</scope>
</reference>
<evidence type="ECO:0000313" key="1">
    <source>
        <dbReference type="EMBL" id="GJT18815.1"/>
    </source>
</evidence>
<sequence>MSIEEMRHEEQLVDYKIKEIINNLGYKRFRGEEIDEEYERDCEIRIRKLKQILIYGEAKFVKRACFEEEKHYAACPDPDDDTSSDDDDFEDVEYVSFEEVNDVEQEEKEFDLEDILQFKDVNPSVRVVK</sequence>
<comment type="caution">
    <text evidence="1">The sequence shown here is derived from an EMBL/GenBank/DDBJ whole genome shotgun (WGS) entry which is preliminary data.</text>
</comment>
<reference evidence="1" key="1">
    <citation type="journal article" date="2022" name="Int. J. Mol. Sci.">
        <title>Draft Genome of Tanacetum Coccineum: Genomic Comparison of Closely Related Tanacetum-Family Plants.</title>
        <authorList>
            <person name="Yamashiro T."/>
            <person name="Shiraishi A."/>
            <person name="Nakayama K."/>
            <person name="Satake H."/>
        </authorList>
    </citation>
    <scope>NUCLEOTIDE SEQUENCE</scope>
</reference>
<evidence type="ECO:0000313" key="2">
    <source>
        <dbReference type="Proteomes" id="UP001151760"/>
    </source>
</evidence>